<sequence length="139" mass="15040">MTDVVNFKRACYAAARSTGGRVIEFHVANDVTPNFHLGVIAYRDHTLAVACTRDSAVLAIAEPPAIDFVSGGRRSDQLTFVDAPELLAVVAGLLPGFQVLTKSELDGSFDAAAWPHVSSKDITYWRPSTLGEALFNCWD</sequence>
<evidence type="ECO:0000313" key="2">
    <source>
        <dbReference type="Proteomes" id="UP001163203"/>
    </source>
</evidence>
<dbReference type="Proteomes" id="UP001163203">
    <property type="component" value="Chromosome"/>
</dbReference>
<gene>
    <name evidence="1" type="ORF">ORV05_22705</name>
</gene>
<name>A0ABY7AUZ2_9PSEU</name>
<proteinExistence type="predicted"/>
<protein>
    <submittedName>
        <fullName evidence="1">Uncharacterized protein</fullName>
    </submittedName>
</protein>
<reference evidence="1" key="1">
    <citation type="submission" date="2022-11" db="EMBL/GenBank/DDBJ databases">
        <authorList>
            <person name="Mo P."/>
        </authorList>
    </citation>
    <scope>NUCLEOTIDE SEQUENCE</scope>
    <source>
        <strain evidence="1">HUAS 11-8</strain>
    </source>
</reference>
<keyword evidence="2" id="KW-1185">Reference proteome</keyword>
<organism evidence="1 2">
    <name type="scientific">Amycolatopsis cynarae</name>
    <dbReference type="NCBI Taxonomy" id="2995223"/>
    <lineage>
        <taxon>Bacteria</taxon>
        <taxon>Bacillati</taxon>
        <taxon>Actinomycetota</taxon>
        <taxon>Actinomycetes</taxon>
        <taxon>Pseudonocardiales</taxon>
        <taxon>Pseudonocardiaceae</taxon>
        <taxon>Amycolatopsis</taxon>
    </lineage>
</organism>
<evidence type="ECO:0000313" key="1">
    <source>
        <dbReference type="EMBL" id="WAL63799.1"/>
    </source>
</evidence>
<accession>A0ABY7AUZ2</accession>
<dbReference type="RefSeq" id="WP_268754042.1">
    <property type="nucleotide sequence ID" value="NZ_CP113836.1"/>
</dbReference>
<dbReference type="EMBL" id="CP113836">
    <property type="protein sequence ID" value="WAL63799.1"/>
    <property type="molecule type" value="Genomic_DNA"/>
</dbReference>